<sequence length="165" mass="18617">MKRDRMIISLVAALILISGVAHASLSGFMTEVNMRARADLRDFTVRLSSHFGVPVPDVDRILRRVAAPADAYMCLQLSTMSRVPIDRVMDRYRHRRDKGWGQLAQELGIKPGSAQFHRIRQGDFVFYADSGFDSKRNNHKKKGKGNNKADKGKGRAKNKGGKDRY</sequence>
<reference evidence="2" key="2">
    <citation type="submission" date="2006-05" db="EMBL/GenBank/DDBJ databases">
        <title>Sequencing of the draft genome and assembly of Desulfuromonas acetoxidans DSM 684.</title>
        <authorList>
            <consortium name="US DOE Joint Genome Institute (JGI-PGF)"/>
            <person name="Copeland A."/>
            <person name="Lucas S."/>
            <person name="Lapidus A."/>
            <person name="Barry K."/>
            <person name="Detter J.C."/>
            <person name="Glavina del Rio T."/>
            <person name="Hammon N."/>
            <person name="Israni S."/>
            <person name="Dalin E."/>
            <person name="Tice H."/>
            <person name="Bruce D."/>
            <person name="Pitluck S."/>
            <person name="Richardson P."/>
        </authorList>
    </citation>
    <scope>NUCLEOTIDE SEQUENCE [LARGE SCALE GENOMIC DNA]</scope>
    <source>
        <strain evidence="2">DSM 684</strain>
    </source>
</reference>
<organism evidence="2 3">
    <name type="scientific">Desulfuromonas acetoxidans (strain DSM 684 / 11070)</name>
    <dbReference type="NCBI Taxonomy" id="281689"/>
    <lineage>
        <taxon>Bacteria</taxon>
        <taxon>Pseudomonadati</taxon>
        <taxon>Thermodesulfobacteriota</taxon>
        <taxon>Desulfuromonadia</taxon>
        <taxon>Desulfuromonadales</taxon>
        <taxon>Desulfuromonadaceae</taxon>
        <taxon>Desulfuromonas</taxon>
    </lineage>
</organism>
<dbReference type="RefSeq" id="WP_006001261.1">
    <property type="nucleotide sequence ID" value="NZ_AAEW02000012.1"/>
</dbReference>
<evidence type="ECO:0000313" key="3">
    <source>
        <dbReference type="Proteomes" id="UP000005695"/>
    </source>
</evidence>
<gene>
    <name evidence="2" type="ORF">Dace_1263</name>
</gene>
<dbReference type="Proteomes" id="UP000005695">
    <property type="component" value="Unassembled WGS sequence"/>
</dbReference>
<dbReference type="AlphaFoldDB" id="Q1JYB2"/>
<evidence type="ECO:0000313" key="2">
    <source>
        <dbReference type="EMBL" id="EAT15294.1"/>
    </source>
</evidence>
<proteinExistence type="predicted"/>
<comment type="caution">
    <text evidence="2">The sequence shown here is derived from an EMBL/GenBank/DDBJ whole genome shotgun (WGS) entry which is preliminary data.</text>
</comment>
<evidence type="ECO:0000256" key="1">
    <source>
        <dbReference type="SAM" id="MobiDB-lite"/>
    </source>
</evidence>
<protein>
    <submittedName>
        <fullName evidence="2">Uncharacterized protein</fullName>
    </submittedName>
</protein>
<reference evidence="2" key="1">
    <citation type="submission" date="2006-05" db="EMBL/GenBank/DDBJ databases">
        <title>Annotation of the draft genome assembly of Desulfuromonas acetoxidans DSM 684.</title>
        <authorList>
            <consortium name="US DOE Joint Genome Institute (JGI-ORNL)"/>
            <person name="Larimer F."/>
            <person name="Land M."/>
            <person name="Hauser L."/>
        </authorList>
    </citation>
    <scope>NUCLEOTIDE SEQUENCE [LARGE SCALE GENOMIC DNA]</scope>
    <source>
        <strain evidence="2">DSM 684</strain>
    </source>
</reference>
<keyword evidence="3" id="KW-1185">Reference proteome</keyword>
<feature type="region of interest" description="Disordered" evidence="1">
    <location>
        <begin position="133"/>
        <end position="165"/>
    </location>
</feature>
<dbReference type="EMBL" id="AAEW02000012">
    <property type="protein sequence ID" value="EAT15294.1"/>
    <property type="molecule type" value="Genomic_DNA"/>
</dbReference>
<name>Q1JYB2_DESA6</name>
<accession>Q1JYB2</accession>